<dbReference type="AlphaFoldDB" id="A0A933L4D8"/>
<dbReference type="Gene3D" id="3.20.20.410">
    <property type="entry name" value="Protein of unknown function UPF0759"/>
    <property type="match status" value="1"/>
</dbReference>
<dbReference type="InterPro" id="IPR002763">
    <property type="entry name" value="DUF72"/>
</dbReference>
<dbReference type="Proteomes" id="UP000782610">
    <property type="component" value="Unassembled WGS sequence"/>
</dbReference>
<accession>A0A933L4D8</accession>
<comment type="caution">
    <text evidence="1">The sequence shown here is derived from an EMBL/GenBank/DDBJ whole genome shotgun (WGS) entry which is preliminary data.</text>
</comment>
<sequence length="290" mass="31541">MTGRVRTGMAGWVFEDWRGGQFYPDGLKQKDELSYASRHVGAIEINATFYSNQKAASFLNWKGQTPPDFMFAVKGHQLVTHIKKLKDVEGPLANFFASGVLALGERLGPICWQLPGNLGFNPERIASFLDLLPHAAKDAVALAEKHDERITAPHLDAAGVGPVRHAIEVRHKSFADPAFIAMLRAANVALVVADTADWPYFDQTADFTYCRLQGAPGGDHYEPQELDAWAKRFGSLAAGKGIGDGAFVVPPEGAEPERDVFAFFVSTDKPNAPRNALGIIDRLGLEPAAD</sequence>
<protein>
    <submittedName>
        <fullName evidence="1">DUF72 domain-containing protein</fullName>
    </submittedName>
</protein>
<proteinExistence type="predicted"/>
<gene>
    <name evidence="1" type="ORF">HY834_18475</name>
</gene>
<dbReference type="InterPro" id="IPR036520">
    <property type="entry name" value="UPF0759_sf"/>
</dbReference>
<organism evidence="1 2">
    <name type="scientific">Devosia nanyangense</name>
    <dbReference type="NCBI Taxonomy" id="1228055"/>
    <lineage>
        <taxon>Bacteria</taxon>
        <taxon>Pseudomonadati</taxon>
        <taxon>Pseudomonadota</taxon>
        <taxon>Alphaproteobacteria</taxon>
        <taxon>Hyphomicrobiales</taxon>
        <taxon>Devosiaceae</taxon>
        <taxon>Devosia</taxon>
    </lineage>
</organism>
<evidence type="ECO:0000313" key="1">
    <source>
        <dbReference type="EMBL" id="MBI4923728.1"/>
    </source>
</evidence>
<dbReference type="EMBL" id="JACRAF010000061">
    <property type="protein sequence ID" value="MBI4923728.1"/>
    <property type="molecule type" value="Genomic_DNA"/>
</dbReference>
<dbReference type="Pfam" id="PF01904">
    <property type="entry name" value="DUF72"/>
    <property type="match status" value="1"/>
</dbReference>
<dbReference type="SUPFAM" id="SSF117396">
    <property type="entry name" value="TM1631-like"/>
    <property type="match status" value="1"/>
</dbReference>
<reference evidence="1" key="1">
    <citation type="submission" date="2020-07" db="EMBL/GenBank/DDBJ databases">
        <title>Huge and variable diversity of episymbiotic CPR bacteria and DPANN archaea in groundwater ecosystems.</title>
        <authorList>
            <person name="He C.Y."/>
            <person name="Keren R."/>
            <person name="Whittaker M."/>
            <person name="Farag I.F."/>
            <person name="Doudna J."/>
            <person name="Cate J.H.D."/>
            <person name="Banfield J.F."/>
        </authorList>
    </citation>
    <scope>NUCLEOTIDE SEQUENCE</scope>
    <source>
        <strain evidence="1">NC_groundwater_1586_Pr3_B-0.1um_66_15</strain>
    </source>
</reference>
<evidence type="ECO:0000313" key="2">
    <source>
        <dbReference type="Proteomes" id="UP000782610"/>
    </source>
</evidence>
<name>A0A933L4D8_9HYPH</name>
<dbReference type="PANTHER" id="PTHR30348">
    <property type="entry name" value="UNCHARACTERIZED PROTEIN YECE"/>
    <property type="match status" value="1"/>
</dbReference>
<dbReference type="PANTHER" id="PTHR30348:SF4">
    <property type="entry name" value="DUF72 DOMAIN-CONTAINING PROTEIN"/>
    <property type="match status" value="1"/>
</dbReference>